<evidence type="ECO:0000256" key="5">
    <source>
        <dbReference type="ARBA" id="ARBA00023295"/>
    </source>
</evidence>
<dbReference type="SUPFAM" id="SSF51445">
    <property type="entry name" value="(Trans)glycosidases"/>
    <property type="match status" value="1"/>
</dbReference>
<comment type="similarity">
    <text evidence="2 6">Belongs to the glycosyl hydrolase 53 family.</text>
</comment>
<evidence type="ECO:0000256" key="1">
    <source>
        <dbReference type="ARBA" id="ARBA00001695"/>
    </source>
</evidence>
<dbReference type="EC" id="3.2.1.89" evidence="3 6"/>
<sequence length="342" mass="38221">MKISKALLTVAYVVLFVSCGNKNEFPDIDPGKEEKNFAKGADIGWITEMESNNVKFYNSAGVQMDGIALLKSLGMNSIRLRVWVNPTNGWNSKEDVLVKAKRAAALGMKVMINFHYSDSWADPGQQNKPAAWVSLSFDQLKSAVNAHTKDVLDLLKKNNIAVGWVQVGNETGNGMLWNEGKADQNMSNYAQLTNAGYDAVKAIYSNAKVIVHIHNGWDNNLFRWIFDGLKSNGAKWDVVGMSLYPSKDNWSQMTEQCISNIRDMISRYNKEVMICEVGLSWDEEAAAEAWLKDLFSKSQAISNNKVLGVFYWEPLAHNNWKGYTLGAFNNAGRPTKALNAFK</sequence>
<gene>
    <name evidence="7" type="ORF">H8B04_02155</name>
</gene>
<name>A0ABR7YAP5_9SPHI</name>
<dbReference type="RefSeq" id="WP_190301286.1">
    <property type="nucleotide sequence ID" value="NZ_JACOIJ010000002.1"/>
</dbReference>
<dbReference type="InterPro" id="IPR011683">
    <property type="entry name" value="Glyco_hydro_53"/>
</dbReference>
<comment type="caution">
    <text evidence="7">The sequence shown here is derived from an EMBL/GenBank/DDBJ whole genome shotgun (WGS) entry which is preliminary data.</text>
</comment>
<keyword evidence="8" id="KW-1185">Reference proteome</keyword>
<dbReference type="PANTHER" id="PTHR34983:SF1">
    <property type="entry name" value="ARABINOGALACTAN ENDO-BETA-1,4-GALACTANASE A"/>
    <property type="match status" value="1"/>
</dbReference>
<evidence type="ECO:0000256" key="2">
    <source>
        <dbReference type="ARBA" id="ARBA00010687"/>
    </source>
</evidence>
<keyword evidence="5 6" id="KW-0326">Glycosidase</keyword>
<accession>A0ABR7YAP5</accession>
<dbReference type="Gene3D" id="3.20.20.80">
    <property type="entry name" value="Glycosidases"/>
    <property type="match status" value="1"/>
</dbReference>
<dbReference type="PANTHER" id="PTHR34983">
    <property type="entry name" value="ARABINOGALACTAN ENDO-BETA-1,4-GALACTANASE A"/>
    <property type="match status" value="1"/>
</dbReference>
<comment type="catalytic activity">
    <reaction evidence="1 6">
        <text>The enzyme specifically hydrolyzes (1-&gt;4)-beta-D-galactosidic linkages in type I arabinogalactans.</text>
        <dbReference type="EC" id="3.2.1.89"/>
    </reaction>
</comment>
<proteinExistence type="inferred from homology"/>
<protein>
    <recommendedName>
        <fullName evidence="3 6">Arabinogalactan endo-beta-1,4-galactanase</fullName>
        <ecNumber evidence="3 6">3.2.1.89</ecNumber>
    </recommendedName>
</protein>
<keyword evidence="4 6" id="KW-0378">Hydrolase</keyword>
<evidence type="ECO:0000256" key="3">
    <source>
        <dbReference type="ARBA" id="ARBA00012556"/>
    </source>
</evidence>
<dbReference type="Proteomes" id="UP000651271">
    <property type="component" value="Unassembled WGS sequence"/>
</dbReference>
<dbReference type="PROSITE" id="PS51257">
    <property type="entry name" value="PROKAR_LIPOPROTEIN"/>
    <property type="match status" value="1"/>
</dbReference>
<dbReference type="InterPro" id="IPR017853">
    <property type="entry name" value="GH"/>
</dbReference>
<evidence type="ECO:0000313" key="8">
    <source>
        <dbReference type="Proteomes" id="UP000651271"/>
    </source>
</evidence>
<evidence type="ECO:0000313" key="7">
    <source>
        <dbReference type="EMBL" id="MBD1428378.1"/>
    </source>
</evidence>
<dbReference type="GO" id="GO:0016787">
    <property type="term" value="F:hydrolase activity"/>
    <property type="evidence" value="ECO:0007669"/>
    <property type="project" value="UniProtKB-KW"/>
</dbReference>
<evidence type="ECO:0000256" key="4">
    <source>
        <dbReference type="ARBA" id="ARBA00022801"/>
    </source>
</evidence>
<dbReference type="EMBL" id="JACOIJ010000002">
    <property type="protein sequence ID" value="MBD1428378.1"/>
    <property type="molecule type" value="Genomic_DNA"/>
</dbReference>
<evidence type="ECO:0000256" key="6">
    <source>
        <dbReference type="RuleBase" id="RU361192"/>
    </source>
</evidence>
<dbReference type="Pfam" id="PF07745">
    <property type="entry name" value="Glyco_hydro_53"/>
    <property type="match status" value="1"/>
</dbReference>
<organism evidence="7 8">
    <name type="scientific">Sphingobacterium litopenaei</name>
    <dbReference type="NCBI Taxonomy" id="2763500"/>
    <lineage>
        <taxon>Bacteria</taxon>
        <taxon>Pseudomonadati</taxon>
        <taxon>Bacteroidota</taxon>
        <taxon>Sphingobacteriia</taxon>
        <taxon>Sphingobacteriales</taxon>
        <taxon>Sphingobacteriaceae</taxon>
        <taxon>Sphingobacterium</taxon>
    </lineage>
</organism>
<reference evidence="7 8" key="1">
    <citation type="submission" date="2020-08" db="EMBL/GenBank/DDBJ databases">
        <title>Sphingobacterium sp. DN04309 isolated from aquaculture water.</title>
        <authorList>
            <person name="Zhang M."/>
        </authorList>
    </citation>
    <scope>NUCLEOTIDE SEQUENCE [LARGE SCALE GENOMIC DNA]</scope>
    <source>
        <strain evidence="7 8">DN04309</strain>
    </source>
</reference>